<name>A0A498J4E5_MALDO</name>
<organism evidence="1 2">
    <name type="scientific">Malus domestica</name>
    <name type="common">Apple</name>
    <name type="synonym">Pyrus malus</name>
    <dbReference type="NCBI Taxonomy" id="3750"/>
    <lineage>
        <taxon>Eukaryota</taxon>
        <taxon>Viridiplantae</taxon>
        <taxon>Streptophyta</taxon>
        <taxon>Embryophyta</taxon>
        <taxon>Tracheophyta</taxon>
        <taxon>Spermatophyta</taxon>
        <taxon>Magnoliopsida</taxon>
        <taxon>eudicotyledons</taxon>
        <taxon>Gunneridae</taxon>
        <taxon>Pentapetalae</taxon>
        <taxon>rosids</taxon>
        <taxon>fabids</taxon>
        <taxon>Rosales</taxon>
        <taxon>Rosaceae</taxon>
        <taxon>Amygdaloideae</taxon>
        <taxon>Maleae</taxon>
        <taxon>Malus</taxon>
    </lineage>
</organism>
<comment type="caution">
    <text evidence="1">The sequence shown here is derived from an EMBL/GenBank/DDBJ whole genome shotgun (WGS) entry which is preliminary data.</text>
</comment>
<dbReference type="AlphaFoldDB" id="A0A498J4E5"/>
<sequence length="86" mass="9557">MDTERRSKSTIVEMGPTEEGEMRLKFADENLGKKGASPRVFDDSATTNTDSVLNCDSSARDSGSVWAWASSSYGDDVKKICTYFRY</sequence>
<keyword evidence="2" id="KW-1185">Reference proteome</keyword>
<reference evidence="1 2" key="1">
    <citation type="submission" date="2018-10" db="EMBL/GenBank/DDBJ databases">
        <title>A high-quality apple genome assembly.</title>
        <authorList>
            <person name="Hu J."/>
        </authorList>
    </citation>
    <scope>NUCLEOTIDE SEQUENCE [LARGE SCALE GENOMIC DNA]</scope>
    <source>
        <strain evidence="2">cv. HFTH1</strain>
        <tissue evidence="1">Young leaf</tissue>
    </source>
</reference>
<dbReference type="Proteomes" id="UP000290289">
    <property type="component" value="Chromosome 9"/>
</dbReference>
<proteinExistence type="predicted"/>
<protein>
    <submittedName>
        <fullName evidence="1">Uncharacterized protein</fullName>
    </submittedName>
</protein>
<evidence type="ECO:0000313" key="2">
    <source>
        <dbReference type="Proteomes" id="UP000290289"/>
    </source>
</evidence>
<dbReference type="EMBL" id="RDQH01000335">
    <property type="protein sequence ID" value="RXH89555.1"/>
    <property type="molecule type" value="Genomic_DNA"/>
</dbReference>
<accession>A0A498J4E5</accession>
<evidence type="ECO:0000313" key="1">
    <source>
        <dbReference type="EMBL" id="RXH89555.1"/>
    </source>
</evidence>
<gene>
    <name evidence="1" type="ORF">DVH24_031912</name>
</gene>